<feature type="non-terminal residue" evidence="1">
    <location>
        <position position="1"/>
    </location>
</feature>
<reference evidence="1 2" key="1">
    <citation type="journal article" date="2016" name="Mol. Biol. Evol.">
        <title>Comparative Genomics of Early-Diverging Mushroom-Forming Fungi Provides Insights into the Origins of Lignocellulose Decay Capabilities.</title>
        <authorList>
            <person name="Nagy L.G."/>
            <person name="Riley R."/>
            <person name="Tritt A."/>
            <person name="Adam C."/>
            <person name="Daum C."/>
            <person name="Floudas D."/>
            <person name="Sun H."/>
            <person name="Yadav J.S."/>
            <person name="Pangilinan J."/>
            <person name="Larsson K.H."/>
            <person name="Matsuura K."/>
            <person name="Barry K."/>
            <person name="Labutti K."/>
            <person name="Kuo R."/>
            <person name="Ohm R.A."/>
            <person name="Bhattacharya S.S."/>
            <person name="Shirouzu T."/>
            <person name="Yoshinaga Y."/>
            <person name="Martin F.M."/>
            <person name="Grigoriev I.V."/>
            <person name="Hibbett D.S."/>
        </authorList>
    </citation>
    <scope>NUCLEOTIDE SEQUENCE [LARGE SCALE GENOMIC DNA]</scope>
    <source>
        <strain evidence="1 2">CBS 109695</strain>
    </source>
</reference>
<dbReference type="AlphaFoldDB" id="A0A166W2T3"/>
<evidence type="ECO:0008006" key="3">
    <source>
        <dbReference type="Google" id="ProtNLM"/>
    </source>
</evidence>
<dbReference type="OrthoDB" id="10003767at2759"/>
<sequence length="176" mass="19505">GEKVLKKAIELCHVYPGDVPVPGDISTPDRPFTVKLDDFRLVNILIDEQTGAVNGYIDFEGTTTAPLWLAAAIPGWIPDPAGDMASWYGGTPSDQARLWDAFNNTVDRCDVGGEWRRAYEDGKWFRAWAAHLELGVGIWGGEDGGLESWVDERLRWASQPGKKGVGMPEEDFDRQI</sequence>
<dbReference type="EMBL" id="KV417483">
    <property type="protein sequence ID" value="KZP33315.1"/>
    <property type="molecule type" value="Genomic_DNA"/>
</dbReference>
<accession>A0A166W2T3</accession>
<evidence type="ECO:0000313" key="1">
    <source>
        <dbReference type="EMBL" id="KZP33315.1"/>
    </source>
</evidence>
<evidence type="ECO:0000313" key="2">
    <source>
        <dbReference type="Proteomes" id="UP000076532"/>
    </source>
</evidence>
<gene>
    <name evidence="1" type="ORF">FIBSPDRAFT_721606</name>
</gene>
<protein>
    <recommendedName>
        <fullName evidence="3">Aminoglycoside phosphotransferase domain-containing protein</fullName>
    </recommendedName>
</protein>
<keyword evidence="2" id="KW-1185">Reference proteome</keyword>
<proteinExistence type="predicted"/>
<organism evidence="1 2">
    <name type="scientific">Athelia psychrophila</name>
    <dbReference type="NCBI Taxonomy" id="1759441"/>
    <lineage>
        <taxon>Eukaryota</taxon>
        <taxon>Fungi</taxon>
        <taxon>Dikarya</taxon>
        <taxon>Basidiomycota</taxon>
        <taxon>Agaricomycotina</taxon>
        <taxon>Agaricomycetes</taxon>
        <taxon>Agaricomycetidae</taxon>
        <taxon>Atheliales</taxon>
        <taxon>Atheliaceae</taxon>
        <taxon>Athelia</taxon>
    </lineage>
</organism>
<name>A0A166W2T3_9AGAM</name>
<dbReference type="Proteomes" id="UP000076532">
    <property type="component" value="Unassembled WGS sequence"/>
</dbReference>